<evidence type="ECO:0000256" key="3">
    <source>
        <dbReference type="ARBA" id="ARBA00023015"/>
    </source>
</evidence>
<dbReference type="CDD" id="cd00009">
    <property type="entry name" value="AAA"/>
    <property type="match status" value="1"/>
</dbReference>
<dbReference type="InterPro" id="IPR000700">
    <property type="entry name" value="PAS-assoc_C"/>
</dbReference>
<dbReference type="InterPro" id="IPR025943">
    <property type="entry name" value="Sigma_54_int_dom_ATP-bd_2"/>
</dbReference>
<dbReference type="AlphaFoldDB" id="A0A7J0BW82"/>
<evidence type="ECO:0000256" key="1">
    <source>
        <dbReference type="ARBA" id="ARBA00022741"/>
    </source>
</evidence>
<keyword evidence="3" id="KW-0805">Transcription regulation</keyword>
<dbReference type="SUPFAM" id="SSF46689">
    <property type="entry name" value="Homeodomain-like"/>
    <property type="match status" value="1"/>
</dbReference>
<dbReference type="Pfam" id="PF08448">
    <property type="entry name" value="PAS_4"/>
    <property type="match status" value="1"/>
</dbReference>
<dbReference type="Gene3D" id="3.30.450.20">
    <property type="entry name" value="PAS domain"/>
    <property type="match status" value="1"/>
</dbReference>
<accession>A0A7J0BW82</accession>
<dbReference type="SUPFAM" id="SSF52540">
    <property type="entry name" value="P-loop containing nucleoside triphosphate hydrolases"/>
    <property type="match status" value="1"/>
</dbReference>
<gene>
    <name evidence="8" type="ORF">DSM19430T_26320</name>
</gene>
<evidence type="ECO:0000313" key="8">
    <source>
        <dbReference type="EMBL" id="GFM37948.1"/>
    </source>
</evidence>
<dbReference type="Gene3D" id="1.10.8.60">
    <property type="match status" value="1"/>
</dbReference>
<dbReference type="Pfam" id="PF00158">
    <property type="entry name" value="Sigma54_activat"/>
    <property type="match status" value="1"/>
</dbReference>
<evidence type="ECO:0008006" key="10">
    <source>
        <dbReference type="Google" id="ProtNLM"/>
    </source>
</evidence>
<dbReference type="Gene3D" id="1.10.10.60">
    <property type="entry name" value="Homeodomain-like"/>
    <property type="match status" value="1"/>
</dbReference>
<dbReference type="SMART" id="SM00091">
    <property type="entry name" value="PAS"/>
    <property type="match status" value="1"/>
</dbReference>
<reference evidence="8 9" key="1">
    <citation type="submission" date="2020-05" db="EMBL/GenBank/DDBJ databases">
        <title>Draft genome sequence of Desulfovibrio psychrotolerans JS1T.</title>
        <authorList>
            <person name="Ueno A."/>
            <person name="Tamazawa S."/>
            <person name="Tamamura S."/>
            <person name="Murakami T."/>
            <person name="Kiyama T."/>
            <person name="Inomata H."/>
            <person name="Amano Y."/>
            <person name="Miyakawa K."/>
            <person name="Tamaki H."/>
            <person name="Naganuma T."/>
            <person name="Kaneko K."/>
        </authorList>
    </citation>
    <scope>NUCLEOTIDE SEQUENCE [LARGE SCALE GENOMIC DNA]</scope>
    <source>
        <strain evidence="8 9">JS1</strain>
    </source>
</reference>
<dbReference type="InterPro" id="IPR013656">
    <property type="entry name" value="PAS_4"/>
</dbReference>
<sequence>MSAQEHGAGGEPSQHEHHFALTEERRATLRALELAASMGQFGNSLNELENETSILSQTAAKLSALMDFSGICMLLADEATFEFDIAWCSHPDMRESFRRETALLIEDRTFAWALGRNKPSVVTTQMGKMLLHPLSTASGPLGMFAGILGNEPGERGDMADISHYLITVALFASATLLENFRLYRHLEQVNTTLEEQVAERTRELTDSNTRLRSTLAEKEHYRQNLEAVFSSMQDPLITVDRQRRILSVNRAGEAFFGAGAEFVAGRPFHEICRHATAACLQVFASTIDQGQTVREFRTQYRHEGMDKALVLSCSPLVSAGGTMDGAVLLIRDITRLASLERQLKERHSFRSIVGKSARMQQLYTLLENLAEVDTTVLVTGESGTGKELVADALHHNGPRAAGPLVKVNCTALSESLLESELFGHVRGAFTGAVSNRAGRFEAAEGGTIFLDEIGDISLRIQVLLLRFLESKEFERVGDTATRKADVRIVAATNADLLRKVREGSFRADLYYRLNVMHVHLPPLRERRDDIPLLISHFTEYFNRTLKTEIEGVSDDAMHFFMRHPWSGNVRELKHAVEHACILCRTGTIGMEHLTPEILTAASGNEGAQLMPHPPFLQAPGNHGYAPLSPAFPSAAPPSFTGESSAPHHGPMNGRTQPLQPDSPHLSPSAKQAYPAEQEYMAGLHNLPHSLGLSHPPYLSHSGRRPAFHDLSAQDIANAIRAAHGNKAHAARLLGIGRATLYRKMRELGLDY</sequence>
<dbReference type="SMART" id="SM00382">
    <property type="entry name" value="AAA"/>
    <property type="match status" value="1"/>
</dbReference>
<dbReference type="InterPro" id="IPR000014">
    <property type="entry name" value="PAS"/>
</dbReference>
<dbReference type="PROSITE" id="PS00676">
    <property type="entry name" value="SIGMA54_INTERACT_2"/>
    <property type="match status" value="1"/>
</dbReference>
<dbReference type="GO" id="GO:0005524">
    <property type="term" value="F:ATP binding"/>
    <property type="evidence" value="ECO:0007669"/>
    <property type="project" value="UniProtKB-KW"/>
</dbReference>
<name>A0A7J0BW82_9BACT</name>
<evidence type="ECO:0000256" key="5">
    <source>
        <dbReference type="SAM" id="MobiDB-lite"/>
    </source>
</evidence>
<feature type="domain" description="Sigma-54 factor interaction" evidence="6">
    <location>
        <begin position="352"/>
        <end position="581"/>
    </location>
</feature>
<organism evidence="8 9">
    <name type="scientific">Desulfovibrio psychrotolerans</name>
    <dbReference type="NCBI Taxonomy" id="415242"/>
    <lineage>
        <taxon>Bacteria</taxon>
        <taxon>Pseudomonadati</taxon>
        <taxon>Thermodesulfobacteriota</taxon>
        <taxon>Desulfovibrionia</taxon>
        <taxon>Desulfovibrionales</taxon>
        <taxon>Desulfovibrionaceae</taxon>
        <taxon>Desulfovibrio</taxon>
    </lineage>
</organism>
<dbReference type="GO" id="GO:0006355">
    <property type="term" value="P:regulation of DNA-templated transcription"/>
    <property type="evidence" value="ECO:0007669"/>
    <property type="project" value="InterPro"/>
</dbReference>
<feature type="domain" description="PAC" evidence="7">
    <location>
        <begin position="292"/>
        <end position="345"/>
    </location>
</feature>
<dbReference type="Gene3D" id="3.40.50.300">
    <property type="entry name" value="P-loop containing nucleotide triphosphate hydrolases"/>
    <property type="match status" value="1"/>
</dbReference>
<dbReference type="PROSITE" id="PS00675">
    <property type="entry name" value="SIGMA54_INTERACT_1"/>
    <property type="match status" value="1"/>
</dbReference>
<dbReference type="InterPro" id="IPR002078">
    <property type="entry name" value="Sigma_54_int"/>
</dbReference>
<dbReference type="InterPro" id="IPR009057">
    <property type="entry name" value="Homeodomain-like_sf"/>
</dbReference>
<evidence type="ECO:0000313" key="9">
    <source>
        <dbReference type="Proteomes" id="UP000503820"/>
    </source>
</evidence>
<proteinExistence type="predicted"/>
<dbReference type="NCBIfam" id="TIGR00229">
    <property type="entry name" value="sensory_box"/>
    <property type="match status" value="1"/>
</dbReference>
<dbReference type="SUPFAM" id="SSF55785">
    <property type="entry name" value="PYP-like sensor domain (PAS domain)"/>
    <property type="match status" value="1"/>
</dbReference>
<feature type="region of interest" description="Disordered" evidence="5">
    <location>
        <begin position="627"/>
        <end position="670"/>
    </location>
</feature>
<keyword evidence="2" id="KW-0067">ATP-binding</keyword>
<keyword evidence="1" id="KW-0547">Nucleotide-binding</keyword>
<dbReference type="GO" id="GO:0043565">
    <property type="term" value="F:sequence-specific DNA binding"/>
    <property type="evidence" value="ECO:0007669"/>
    <property type="project" value="InterPro"/>
</dbReference>
<dbReference type="PROSITE" id="PS50113">
    <property type="entry name" value="PAC"/>
    <property type="match status" value="1"/>
</dbReference>
<comment type="caution">
    <text evidence="8">The sequence shown here is derived from an EMBL/GenBank/DDBJ whole genome shotgun (WGS) entry which is preliminary data.</text>
</comment>
<dbReference type="Pfam" id="PF02954">
    <property type="entry name" value="HTH_8"/>
    <property type="match status" value="1"/>
</dbReference>
<evidence type="ECO:0000256" key="4">
    <source>
        <dbReference type="ARBA" id="ARBA00023163"/>
    </source>
</evidence>
<dbReference type="PROSITE" id="PS50045">
    <property type="entry name" value="SIGMA54_INTERACT_4"/>
    <property type="match status" value="1"/>
</dbReference>
<evidence type="ECO:0000259" key="6">
    <source>
        <dbReference type="PROSITE" id="PS50045"/>
    </source>
</evidence>
<keyword evidence="9" id="KW-1185">Reference proteome</keyword>
<protein>
    <recommendedName>
        <fullName evidence="10">Sigma-54-dependent Fis family transcriptional regulator</fullName>
    </recommendedName>
</protein>
<feature type="compositionally biased region" description="Low complexity" evidence="5">
    <location>
        <begin position="627"/>
        <end position="639"/>
    </location>
</feature>
<dbReference type="Proteomes" id="UP000503820">
    <property type="component" value="Unassembled WGS sequence"/>
</dbReference>
<dbReference type="EMBL" id="BLVP01000010">
    <property type="protein sequence ID" value="GFM37948.1"/>
    <property type="molecule type" value="Genomic_DNA"/>
</dbReference>
<dbReference type="InterPro" id="IPR025662">
    <property type="entry name" value="Sigma_54_int_dom_ATP-bd_1"/>
</dbReference>
<dbReference type="InterPro" id="IPR027417">
    <property type="entry name" value="P-loop_NTPase"/>
</dbReference>
<dbReference type="RefSeq" id="WP_174410561.1">
    <property type="nucleotide sequence ID" value="NZ_BLVP01000010.1"/>
</dbReference>
<dbReference type="PRINTS" id="PR01590">
    <property type="entry name" value="HTHFIS"/>
</dbReference>
<dbReference type="InterPro" id="IPR035965">
    <property type="entry name" value="PAS-like_dom_sf"/>
</dbReference>
<dbReference type="CDD" id="cd00130">
    <property type="entry name" value="PAS"/>
    <property type="match status" value="1"/>
</dbReference>
<evidence type="ECO:0000256" key="2">
    <source>
        <dbReference type="ARBA" id="ARBA00022840"/>
    </source>
</evidence>
<evidence type="ECO:0000259" key="7">
    <source>
        <dbReference type="PROSITE" id="PS50113"/>
    </source>
</evidence>
<dbReference type="InterPro" id="IPR058031">
    <property type="entry name" value="AAA_lid_NorR"/>
</dbReference>
<dbReference type="PANTHER" id="PTHR32071:SF113">
    <property type="entry name" value="ALGINATE BIOSYNTHESIS TRANSCRIPTIONAL REGULATORY PROTEIN ALGB"/>
    <property type="match status" value="1"/>
</dbReference>
<dbReference type="InterPro" id="IPR003593">
    <property type="entry name" value="AAA+_ATPase"/>
</dbReference>
<dbReference type="FunFam" id="3.40.50.300:FF:000006">
    <property type="entry name" value="DNA-binding transcriptional regulator NtrC"/>
    <property type="match status" value="1"/>
</dbReference>
<keyword evidence="4" id="KW-0804">Transcription</keyword>
<dbReference type="InterPro" id="IPR002197">
    <property type="entry name" value="HTH_Fis"/>
</dbReference>
<dbReference type="PANTHER" id="PTHR32071">
    <property type="entry name" value="TRANSCRIPTIONAL REGULATORY PROTEIN"/>
    <property type="match status" value="1"/>
</dbReference>
<dbReference type="Pfam" id="PF25601">
    <property type="entry name" value="AAA_lid_14"/>
    <property type="match status" value="1"/>
</dbReference>